<evidence type="ECO:0000256" key="2">
    <source>
        <dbReference type="ARBA" id="ARBA00022448"/>
    </source>
</evidence>
<keyword evidence="2" id="KW-0813">Transport</keyword>
<feature type="transmembrane region" description="Helical" evidence="7">
    <location>
        <begin position="204"/>
        <end position="227"/>
    </location>
</feature>
<dbReference type="InterPro" id="IPR011701">
    <property type="entry name" value="MFS"/>
</dbReference>
<keyword evidence="5 7" id="KW-0472">Membrane</keyword>
<dbReference type="VEuPathDB" id="FungiDB:JI435_090800"/>
<feature type="transmembrane region" description="Helical" evidence="7">
    <location>
        <begin position="41"/>
        <end position="58"/>
    </location>
</feature>
<feature type="transmembrane region" description="Helical" evidence="7">
    <location>
        <begin position="140"/>
        <end position="159"/>
    </location>
</feature>
<feature type="transmembrane region" description="Helical" evidence="7">
    <location>
        <begin position="439"/>
        <end position="459"/>
    </location>
</feature>
<dbReference type="EMBL" id="CP069033">
    <property type="protein sequence ID" value="QRD00522.1"/>
    <property type="molecule type" value="Genomic_DNA"/>
</dbReference>
<feature type="domain" description="Major facilitator superfamily (MFS) profile" evidence="8">
    <location>
        <begin position="45"/>
        <end position="490"/>
    </location>
</feature>
<feature type="transmembrane region" description="Helical" evidence="7">
    <location>
        <begin position="343"/>
        <end position="365"/>
    </location>
</feature>
<evidence type="ECO:0000256" key="3">
    <source>
        <dbReference type="ARBA" id="ARBA00022692"/>
    </source>
</evidence>
<dbReference type="Pfam" id="PF07690">
    <property type="entry name" value="MFS_1"/>
    <property type="match status" value="1"/>
</dbReference>
<sequence length="490" mass="54706">GKHSLQRLREKMRLALHREREGYSRLNTTMADLERRLVRKLDFFILAYLCSAYFFNYLDRSAFSNAYVSGLKEHLNLVGNQYSILIAMFTAGSCVGQIPHALIIQKVAPRFWLPFTLLVWSGLTMCSAACKTYAQLCVVRFLQGFFESSLYSGTIYILGSWYKPSEIAKRTAIFTAIGQIGSMFAGVMMTAMNESLRGETALQGWQWVFIINGAMGIPFGIFGLMYFPNLPEATTAPYLSKEEIQLAIERLPPKTDWSHDISLKSLVKRLFAAPDLYVLTFYSIVGCALEAIVLQGLFLLWMKAHINDFPSYATTTYPLGIQAVSIVSNIGAGYVIDITNRRIPMVILAGCLQLVVSVMLLVPSLPTGGVFFAFYLSGTSYIVNPIIYGWASVICQRTGDDAARSVILYIMSMVQSILYTFWGIALYPATDAPYWKKGYIAMIVVVFAFFGATGAVNWLDKRSKAIVAERDTDEDTGSVQIQTPVDLKKD</sequence>
<dbReference type="Gene3D" id="1.20.1250.20">
    <property type="entry name" value="MFS general substrate transporter like domains"/>
    <property type="match status" value="1"/>
</dbReference>
<dbReference type="Proteomes" id="UP000663193">
    <property type="component" value="Chromosome 11"/>
</dbReference>
<keyword evidence="10" id="KW-1185">Reference proteome</keyword>
<evidence type="ECO:0000259" key="8">
    <source>
        <dbReference type="PROSITE" id="PS50850"/>
    </source>
</evidence>
<comment type="subcellular location">
    <subcellularLocation>
        <location evidence="1">Membrane</location>
        <topology evidence="1">Multi-pass membrane protein</topology>
    </subcellularLocation>
</comment>
<feature type="transmembrane region" description="Helical" evidence="7">
    <location>
        <begin position="319"/>
        <end position="336"/>
    </location>
</feature>
<dbReference type="InterPro" id="IPR020846">
    <property type="entry name" value="MFS_dom"/>
</dbReference>
<protein>
    <recommendedName>
        <fullName evidence="8">Major facilitator superfamily (MFS) profile domain-containing protein</fullName>
    </recommendedName>
</protein>
<dbReference type="GO" id="GO:0022857">
    <property type="term" value="F:transmembrane transporter activity"/>
    <property type="evidence" value="ECO:0007669"/>
    <property type="project" value="InterPro"/>
</dbReference>
<evidence type="ECO:0000256" key="1">
    <source>
        <dbReference type="ARBA" id="ARBA00004141"/>
    </source>
</evidence>
<dbReference type="PROSITE" id="PS50850">
    <property type="entry name" value="MFS"/>
    <property type="match status" value="1"/>
</dbReference>
<evidence type="ECO:0000256" key="4">
    <source>
        <dbReference type="ARBA" id="ARBA00022989"/>
    </source>
</evidence>
<dbReference type="GO" id="GO:0016020">
    <property type="term" value="C:membrane"/>
    <property type="evidence" value="ECO:0007669"/>
    <property type="project" value="UniProtKB-SubCell"/>
</dbReference>
<feature type="transmembrane region" description="Helical" evidence="7">
    <location>
        <begin position="111"/>
        <end position="134"/>
    </location>
</feature>
<feature type="non-terminal residue" evidence="9">
    <location>
        <position position="1"/>
    </location>
</feature>
<dbReference type="AlphaFoldDB" id="A0A7U2F8K1"/>
<feature type="transmembrane region" description="Helical" evidence="7">
    <location>
        <begin position="276"/>
        <end position="299"/>
    </location>
</feature>
<accession>A0A7U2F8K1</accession>
<dbReference type="InterPro" id="IPR036259">
    <property type="entry name" value="MFS_trans_sf"/>
</dbReference>
<dbReference type="FunFam" id="1.20.1250.20:FF:000065">
    <property type="entry name" value="Putative MFS pantothenate transporter"/>
    <property type="match status" value="1"/>
</dbReference>
<dbReference type="PANTHER" id="PTHR43791">
    <property type="entry name" value="PERMEASE-RELATED"/>
    <property type="match status" value="1"/>
</dbReference>
<feature type="transmembrane region" description="Helical" evidence="7">
    <location>
        <begin position="406"/>
        <end position="427"/>
    </location>
</feature>
<evidence type="ECO:0000313" key="9">
    <source>
        <dbReference type="EMBL" id="QRD00522.1"/>
    </source>
</evidence>
<feature type="transmembrane region" description="Helical" evidence="7">
    <location>
        <begin position="171"/>
        <end position="192"/>
    </location>
</feature>
<feature type="transmembrane region" description="Helical" evidence="7">
    <location>
        <begin position="371"/>
        <end position="394"/>
    </location>
</feature>
<feature type="transmembrane region" description="Helical" evidence="7">
    <location>
        <begin position="82"/>
        <end position="104"/>
    </location>
</feature>
<dbReference type="OrthoDB" id="3639251at2759"/>
<evidence type="ECO:0000256" key="7">
    <source>
        <dbReference type="SAM" id="Phobius"/>
    </source>
</evidence>
<gene>
    <name evidence="9" type="ORF">JI435_090800</name>
</gene>
<evidence type="ECO:0000313" key="10">
    <source>
        <dbReference type="Proteomes" id="UP000663193"/>
    </source>
</evidence>
<keyword evidence="3 7" id="KW-0812">Transmembrane</keyword>
<organism evidence="9 10">
    <name type="scientific">Phaeosphaeria nodorum (strain SN15 / ATCC MYA-4574 / FGSC 10173)</name>
    <name type="common">Glume blotch fungus</name>
    <name type="synonym">Parastagonospora nodorum</name>
    <dbReference type="NCBI Taxonomy" id="321614"/>
    <lineage>
        <taxon>Eukaryota</taxon>
        <taxon>Fungi</taxon>
        <taxon>Dikarya</taxon>
        <taxon>Ascomycota</taxon>
        <taxon>Pezizomycotina</taxon>
        <taxon>Dothideomycetes</taxon>
        <taxon>Pleosporomycetidae</taxon>
        <taxon>Pleosporales</taxon>
        <taxon>Pleosporineae</taxon>
        <taxon>Phaeosphaeriaceae</taxon>
        <taxon>Parastagonospora</taxon>
    </lineage>
</organism>
<evidence type="ECO:0000256" key="6">
    <source>
        <dbReference type="ARBA" id="ARBA00037968"/>
    </source>
</evidence>
<reference evidence="10" key="1">
    <citation type="journal article" date="2021" name="BMC Genomics">
        <title>Chromosome-level genome assembly and manually-curated proteome of model necrotroph Parastagonospora nodorum Sn15 reveals a genome-wide trove of candidate effector homologs, and redundancy of virulence-related functions within an accessory chromosome.</title>
        <authorList>
            <person name="Bertazzoni S."/>
            <person name="Jones D.A.B."/>
            <person name="Phan H.T."/>
            <person name="Tan K.-C."/>
            <person name="Hane J.K."/>
        </authorList>
    </citation>
    <scope>NUCLEOTIDE SEQUENCE [LARGE SCALE GENOMIC DNA]</scope>
    <source>
        <strain evidence="10">SN15 / ATCC MYA-4574 / FGSC 10173)</strain>
    </source>
</reference>
<comment type="similarity">
    <text evidence="6">Belongs to the major facilitator superfamily. Allantoate permease family.</text>
</comment>
<name>A0A7U2F8K1_PHANO</name>
<proteinExistence type="inferred from homology"/>
<dbReference type="PANTHER" id="PTHR43791:SF4">
    <property type="entry name" value="PANTOTHENATE TRANSPORTER FEN2"/>
    <property type="match status" value="1"/>
</dbReference>
<keyword evidence="4 7" id="KW-1133">Transmembrane helix</keyword>
<evidence type="ECO:0000256" key="5">
    <source>
        <dbReference type="ARBA" id="ARBA00023136"/>
    </source>
</evidence>
<dbReference type="SUPFAM" id="SSF103473">
    <property type="entry name" value="MFS general substrate transporter"/>
    <property type="match status" value="1"/>
</dbReference>